<evidence type="ECO:0000313" key="2">
    <source>
        <dbReference type="EMBL" id="MCI61823.1"/>
    </source>
</evidence>
<feature type="compositionally biased region" description="Polar residues" evidence="1">
    <location>
        <begin position="1"/>
        <end position="23"/>
    </location>
</feature>
<dbReference type="EMBL" id="LXQA010607136">
    <property type="protein sequence ID" value="MCI61823.1"/>
    <property type="molecule type" value="Genomic_DNA"/>
</dbReference>
<keyword evidence="3" id="KW-1185">Reference proteome</keyword>
<dbReference type="AlphaFoldDB" id="A0A392TL04"/>
<feature type="non-terminal residue" evidence="2">
    <location>
        <position position="33"/>
    </location>
</feature>
<evidence type="ECO:0000256" key="1">
    <source>
        <dbReference type="SAM" id="MobiDB-lite"/>
    </source>
</evidence>
<reference evidence="2 3" key="1">
    <citation type="journal article" date="2018" name="Front. Plant Sci.">
        <title>Red Clover (Trifolium pratense) and Zigzag Clover (T. medium) - A Picture of Genomic Similarities and Differences.</title>
        <authorList>
            <person name="Dluhosova J."/>
            <person name="Istvanek J."/>
            <person name="Nedelnik J."/>
            <person name="Repkova J."/>
        </authorList>
    </citation>
    <scope>NUCLEOTIDE SEQUENCE [LARGE SCALE GENOMIC DNA]</scope>
    <source>
        <strain evidence="3">cv. 10/8</strain>
        <tissue evidence="2">Leaf</tissue>
    </source>
</reference>
<dbReference type="Proteomes" id="UP000265520">
    <property type="component" value="Unassembled WGS sequence"/>
</dbReference>
<accession>A0A392TL04</accession>
<feature type="region of interest" description="Disordered" evidence="1">
    <location>
        <begin position="1"/>
        <end position="33"/>
    </location>
</feature>
<evidence type="ECO:0000313" key="3">
    <source>
        <dbReference type="Proteomes" id="UP000265520"/>
    </source>
</evidence>
<organism evidence="2 3">
    <name type="scientific">Trifolium medium</name>
    <dbReference type="NCBI Taxonomy" id="97028"/>
    <lineage>
        <taxon>Eukaryota</taxon>
        <taxon>Viridiplantae</taxon>
        <taxon>Streptophyta</taxon>
        <taxon>Embryophyta</taxon>
        <taxon>Tracheophyta</taxon>
        <taxon>Spermatophyta</taxon>
        <taxon>Magnoliopsida</taxon>
        <taxon>eudicotyledons</taxon>
        <taxon>Gunneridae</taxon>
        <taxon>Pentapetalae</taxon>
        <taxon>rosids</taxon>
        <taxon>fabids</taxon>
        <taxon>Fabales</taxon>
        <taxon>Fabaceae</taxon>
        <taxon>Papilionoideae</taxon>
        <taxon>50 kb inversion clade</taxon>
        <taxon>NPAAA clade</taxon>
        <taxon>Hologalegina</taxon>
        <taxon>IRL clade</taxon>
        <taxon>Trifolieae</taxon>
        <taxon>Trifolium</taxon>
    </lineage>
</organism>
<name>A0A392TL04_9FABA</name>
<protein>
    <submittedName>
        <fullName evidence="2">Uncharacterized protein</fullName>
    </submittedName>
</protein>
<sequence length="33" mass="3466">MNTVVAGRNDTTGNAAPNNTRASMPSMFGRVKV</sequence>
<proteinExistence type="predicted"/>
<comment type="caution">
    <text evidence="2">The sequence shown here is derived from an EMBL/GenBank/DDBJ whole genome shotgun (WGS) entry which is preliminary data.</text>
</comment>